<dbReference type="AlphaFoldDB" id="A0AA35Z0H6"/>
<evidence type="ECO:0000313" key="1">
    <source>
        <dbReference type="EMBL" id="CAI9283413.1"/>
    </source>
</evidence>
<dbReference type="Proteomes" id="UP001177003">
    <property type="component" value="Chromosome 4"/>
</dbReference>
<organism evidence="1 2">
    <name type="scientific">Lactuca saligna</name>
    <name type="common">Willowleaf lettuce</name>
    <dbReference type="NCBI Taxonomy" id="75948"/>
    <lineage>
        <taxon>Eukaryota</taxon>
        <taxon>Viridiplantae</taxon>
        <taxon>Streptophyta</taxon>
        <taxon>Embryophyta</taxon>
        <taxon>Tracheophyta</taxon>
        <taxon>Spermatophyta</taxon>
        <taxon>Magnoliopsida</taxon>
        <taxon>eudicotyledons</taxon>
        <taxon>Gunneridae</taxon>
        <taxon>Pentapetalae</taxon>
        <taxon>asterids</taxon>
        <taxon>campanulids</taxon>
        <taxon>Asterales</taxon>
        <taxon>Asteraceae</taxon>
        <taxon>Cichorioideae</taxon>
        <taxon>Cichorieae</taxon>
        <taxon>Lactucinae</taxon>
        <taxon>Lactuca</taxon>
    </lineage>
</organism>
<sequence>MYSIVAILHEVIRPRTILPFRFRGVRIISSESTADEDETIPETPEANLQKDTFTPSQTTVVPPEDSIAKSLSEEARTSDILVNVSNTDANVIMGEDASKKEDQGKPSIVTLETFVSFPPKITPVIPTTSTTDSPTFKNIIKHPITSLFSSYSIDPPTTTSPIQEYIFMETEHESEGFGGTFENLEFDDEKADFPDHMLMIMKQFKILNTKLNLILQSQADLGGGNSMTSLEVDGLLKLLEGRITSKVSGMIKDSESRILEKDDICDH</sequence>
<proteinExistence type="predicted"/>
<protein>
    <submittedName>
        <fullName evidence="1">Uncharacterized protein</fullName>
    </submittedName>
</protein>
<accession>A0AA35Z0H6</accession>
<gene>
    <name evidence="1" type="ORF">LSALG_LOCUS23011</name>
</gene>
<reference evidence="1" key="1">
    <citation type="submission" date="2023-04" db="EMBL/GenBank/DDBJ databases">
        <authorList>
            <person name="Vijverberg K."/>
            <person name="Xiong W."/>
            <person name="Schranz E."/>
        </authorList>
    </citation>
    <scope>NUCLEOTIDE SEQUENCE</scope>
</reference>
<keyword evidence="2" id="KW-1185">Reference proteome</keyword>
<evidence type="ECO:0000313" key="2">
    <source>
        <dbReference type="Proteomes" id="UP001177003"/>
    </source>
</evidence>
<name>A0AA35Z0H6_LACSI</name>
<dbReference type="EMBL" id="OX465080">
    <property type="protein sequence ID" value="CAI9283413.1"/>
    <property type="molecule type" value="Genomic_DNA"/>
</dbReference>